<keyword evidence="1" id="KW-0472">Membrane</keyword>
<keyword evidence="1" id="KW-0812">Transmembrane</keyword>
<organism evidence="2 3">
    <name type="scientific">Ectobacillus antri</name>
    <dbReference type="NCBI Taxonomy" id="2486280"/>
    <lineage>
        <taxon>Bacteria</taxon>
        <taxon>Bacillati</taxon>
        <taxon>Bacillota</taxon>
        <taxon>Bacilli</taxon>
        <taxon>Bacillales</taxon>
        <taxon>Bacillaceae</taxon>
        <taxon>Ectobacillus</taxon>
    </lineage>
</organism>
<proteinExistence type="predicted"/>
<comment type="caution">
    <text evidence="2">The sequence shown here is derived from an EMBL/GenBank/DDBJ whole genome shotgun (WGS) entry which is preliminary data.</text>
</comment>
<keyword evidence="3" id="KW-1185">Reference proteome</keyword>
<reference evidence="2 3" key="1">
    <citation type="submission" date="2023-04" db="EMBL/GenBank/DDBJ databases">
        <title>Ectobacillus antri isolated from activated sludge.</title>
        <authorList>
            <person name="Yan P."/>
            <person name="Liu X."/>
        </authorList>
    </citation>
    <scope>NUCLEOTIDE SEQUENCE [LARGE SCALE GENOMIC DNA]</scope>
    <source>
        <strain evidence="2 3">C18H</strain>
    </source>
</reference>
<evidence type="ECO:0000313" key="2">
    <source>
        <dbReference type="EMBL" id="MDG5753712.1"/>
    </source>
</evidence>
<evidence type="ECO:0000313" key="3">
    <source>
        <dbReference type="Proteomes" id="UP001218246"/>
    </source>
</evidence>
<dbReference type="RefSeq" id="WP_278018631.1">
    <property type="nucleotide sequence ID" value="NZ_JARRRY010000027.1"/>
</dbReference>
<name>A0ABT6H411_9BACI</name>
<sequence length="76" mass="9093">MNMEEKVKRLEKRIAHLESSQLYQYRRSNTKKVTLVTIYIVVSLFLLYCVIGILSNHNINFGTFFLESHHYQQPME</sequence>
<protein>
    <submittedName>
        <fullName evidence="2">Uncharacterized protein</fullName>
    </submittedName>
</protein>
<evidence type="ECO:0000256" key="1">
    <source>
        <dbReference type="SAM" id="Phobius"/>
    </source>
</evidence>
<feature type="transmembrane region" description="Helical" evidence="1">
    <location>
        <begin position="33"/>
        <end position="54"/>
    </location>
</feature>
<keyword evidence="1" id="KW-1133">Transmembrane helix</keyword>
<dbReference type="EMBL" id="JARULN010000004">
    <property type="protein sequence ID" value="MDG5753712.1"/>
    <property type="molecule type" value="Genomic_DNA"/>
</dbReference>
<accession>A0ABT6H411</accession>
<dbReference type="Proteomes" id="UP001218246">
    <property type="component" value="Unassembled WGS sequence"/>
</dbReference>
<gene>
    <name evidence="2" type="ORF">P6P90_06970</name>
</gene>